<protein>
    <submittedName>
        <fullName evidence="4">Malate/L-lactate dehydrogenase</fullName>
    </submittedName>
</protein>
<dbReference type="AlphaFoldDB" id="A0A0R3RS37"/>
<keyword evidence="2" id="KW-0560">Oxidoreductase</keyword>
<dbReference type="InterPro" id="IPR043144">
    <property type="entry name" value="Mal/L-sulf/L-lact_DH-like_ah"/>
</dbReference>
<dbReference type="InterPro" id="IPR003767">
    <property type="entry name" value="Malate/L-lactate_DH-like"/>
</dbReference>
<dbReference type="Pfam" id="PF02615">
    <property type="entry name" value="Ldh_2"/>
    <property type="match status" value="1"/>
</dbReference>
<dbReference type="Proteomes" id="UP000050640">
    <property type="component" value="Unplaced"/>
</dbReference>
<dbReference type="InterPro" id="IPR043143">
    <property type="entry name" value="Mal/L-sulf/L-lact_DH-like_NADP"/>
</dbReference>
<evidence type="ECO:0000256" key="2">
    <source>
        <dbReference type="ARBA" id="ARBA00023002"/>
    </source>
</evidence>
<dbReference type="InterPro" id="IPR036111">
    <property type="entry name" value="Mal/L-sulfo/L-lacto_DH-like_sf"/>
</dbReference>
<keyword evidence="3" id="KW-1185">Reference proteome</keyword>
<comment type="similarity">
    <text evidence="1">Belongs to the LDH2/MDH2 oxidoreductase family.</text>
</comment>
<evidence type="ECO:0000313" key="3">
    <source>
        <dbReference type="Proteomes" id="UP000050640"/>
    </source>
</evidence>
<dbReference type="STRING" id="1147741.A0A0R3RS37"/>
<evidence type="ECO:0000256" key="1">
    <source>
        <dbReference type="ARBA" id="ARBA00006056"/>
    </source>
</evidence>
<dbReference type="PANTHER" id="PTHR11091:SF0">
    <property type="entry name" value="MALATE DEHYDROGENASE"/>
    <property type="match status" value="1"/>
</dbReference>
<dbReference type="GO" id="GO:0016491">
    <property type="term" value="F:oxidoreductase activity"/>
    <property type="evidence" value="ECO:0007669"/>
    <property type="project" value="UniProtKB-KW"/>
</dbReference>
<evidence type="ECO:0000313" key="4">
    <source>
        <dbReference type="WBParaSite" id="EEL_0000460801-mRNA-1"/>
    </source>
</evidence>
<reference evidence="4" key="1">
    <citation type="submission" date="2017-02" db="UniProtKB">
        <authorList>
            <consortium name="WormBaseParasite"/>
        </authorList>
    </citation>
    <scope>IDENTIFICATION</scope>
</reference>
<dbReference type="Gene3D" id="3.30.1370.60">
    <property type="entry name" value="Hypothetical oxidoreductase yiak, domain 2"/>
    <property type="match status" value="1"/>
</dbReference>
<dbReference type="PANTHER" id="PTHR11091">
    <property type="entry name" value="OXIDOREDUCTASE-RELATED"/>
    <property type="match status" value="1"/>
</dbReference>
<dbReference type="Gene3D" id="1.10.1530.10">
    <property type="match status" value="1"/>
</dbReference>
<proteinExistence type="inferred from homology"/>
<organism evidence="3 4">
    <name type="scientific">Elaeophora elaphi</name>
    <dbReference type="NCBI Taxonomy" id="1147741"/>
    <lineage>
        <taxon>Eukaryota</taxon>
        <taxon>Metazoa</taxon>
        <taxon>Ecdysozoa</taxon>
        <taxon>Nematoda</taxon>
        <taxon>Chromadorea</taxon>
        <taxon>Rhabditida</taxon>
        <taxon>Spirurina</taxon>
        <taxon>Spiruromorpha</taxon>
        <taxon>Filarioidea</taxon>
        <taxon>Onchocercidae</taxon>
        <taxon>Elaeophora</taxon>
    </lineage>
</organism>
<dbReference type="SUPFAM" id="SSF89733">
    <property type="entry name" value="L-sulfolactate dehydrogenase-like"/>
    <property type="match status" value="1"/>
</dbReference>
<accession>A0A0R3RS37</accession>
<dbReference type="WBParaSite" id="EEL_0000460801-mRNA-1">
    <property type="protein sequence ID" value="EEL_0000460801-mRNA-1"/>
    <property type="gene ID" value="EEL_0000460801"/>
</dbReference>
<sequence>MLFNRIANSSFASCGGGICSRRSLSTILFPLFSNHIRAHLRYAIAKIDRSKIFNCMINLNRNVTTTMDEDDKIIAVQEVTRYMVDCMVKTGTSKGHAQQLADVLVAADIRGHYSHGLNRLGMYVRDVQGGICMKDGTPKVLKEHAATAWVDGNNLLGPVVGNFCMDIAIKKARQAGVGWVVAKGSNHFGIAGWYSIRAMKEGLLGMAFTNTSPIMYPTRSSAAALGTNPLTLAAKAKNDAFILDMATTTAAIGKVEIAARKEQTVPDTWGVEKNGCVSNDPAQILNGGGLLPLGGAEFTGGYKGYGLGALVEIICGILGGAQWGPHIRQWMSTAVVADLGQCFIAINPDGFAPNFENRLQEFIDSMRGLKPVDNKRVLVAGDPEKQHVALVEKYGGVPYHPNQIAHAEELAKTLGVKAMTIKNTV</sequence>
<name>A0A0R3RS37_9BILA</name>